<evidence type="ECO:0000256" key="5">
    <source>
        <dbReference type="SAM" id="Phobius"/>
    </source>
</evidence>
<feature type="transmembrane region" description="Helical" evidence="5">
    <location>
        <begin position="218"/>
        <end position="236"/>
    </location>
</feature>
<dbReference type="AlphaFoldDB" id="E4YF68"/>
<feature type="transmembrane region" description="Helical" evidence="5">
    <location>
        <begin position="72"/>
        <end position="92"/>
    </location>
</feature>
<evidence type="ECO:0000256" key="4">
    <source>
        <dbReference type="ARBA" id="ARBA00023136"/>
    </source>
</evidence>
<keyword evidence="3 5" id="KW-1133">Transmembrane helix</keyword>
<feature type="transmembrane region" description="Helical" evidence="5">
    <location>
        <begin position="346"/>
        <end position="364"/>
    </location>
</feature>
<sequence>MDTSFANDWGLLCDRETERNQLPSYFMLSSSIGTLCSGVIFDKFGRRNGTMFYYISAMIVYAVMAFAPDFAIFKICYSCLGFLTCGIGSYTLMMEMSKSSWKWVVGTTCTISWTVGNLWMILCTYFVRDWRLALKLTSLPLLSTLALPFILPESPRWLIKNGKKDEAVHWIKHISARNGVEIDDKYIMSSIAPMLKHQESETAKLNENLWDFLKAKSLMIRFVILCLISFSLNILWMNIIMAADKMHCCIYITYAVFIILEGPLRGSYTGVLTRKVRRKGIYFFSGFSAIFFLLMLALTKFDEEDEYAILKLGLGAIAKLCCTSYFVFMFTLTVEVLPTNFRQRGLTILMCAGNIGGAIGPVLFNKIGTLTPYTALFHLIIVQYGKKSRQFLMHVRECSSKAITLHCTHARSKSAKCKATAKIKISSYLIVDPD</sequence>
<feature type="transmembrane region" description="Helical" evidence="5">
    <location>
        <begin position="48"/>
        <end position="66"/>
    </location>
</feature>
<organism evidence="6">
    <name type="scientific">Oikopleura dioica</name>
    <name type="common">Tunicate</name>
    <dbReference type="NCBI Taxonomy" id="34765"/>
    <lineage>
        <taxon>Eukaryota</taxon>
        <taxon>Metazoa</taxon>
        <taxon>Chordata</taxon>
        <taxon>Tunicata</taxon>
        <taxon>Appendicularia</taxon>
        <taxon>Copelata</taxon>
        <taxon>Oikopleuridae</taxon>
        <taxon>Oikopleura</taxon>
    </lineage>
</organism>
<evidence type="ECO:0008006" key="7">
    <source>
        <dbReference type="Google" id="ProtNLM"/>
    </source>
</evidence>
<dbReference type="InterPro" id="IPR036259">
    <property type="entry name" value="MFS_trans_sf"/>
</dbReference>
<dbReference type="SUPFAM" id="SSF103473">
    <property type="entry name" value="MFS general substrate transporter"/>
    <property type="match status" value="1"/>
</dbReference>
<gene>
    <name evidence="6" type="ORF">GSOID_T00024152001</name>
</gene>
<feature type="transmembrane region" description="Helical" evidence="5">
    <location>
        <begin position="281"/>
        <end position="301"/>
    </location>
</feature>
<name>E4YF68_OIKDI</name>
<accession>E4YF68</accession>
<dbReference type="Pfam" id="PF00083">
    <property type="entry name" value="Sugar_tr"/>
    <property type="match status" value="1"/>
</dbReference>
<evidence type="ECO:0000256" key="3">
    <source>
        <dbReference type="ARBA" id="ARBA00022989"/>
    </source>
</evidence>
<reference evidence="6" key="1">
    <citation type="journal article" date="2010" name="Science">
        <title>Plasticity of animal genome architecture unmasked by rapid evolution of a pelagic tunicate.</title>
        <authorList>
            <person name="Denoeud F."/>
            <person name="Henriet S."/>
            <person name="Mungpakdee S."/>
            <person name="Aury J.M."/>
            <person name="Da Silva C."/>
            <person name="Brinkmann H."/>
            <person name="Mikhaleva J."/>
            <person name="Olsen L.C."/>
            <person name="Jubin C."/>
            <person name="Canestro C."/>
            <person name="Bouquet J.M."/>
            <person name="Danks G."/>
            <person name="Poulain J."/>
            <person name="Campsteijn C."/>
            <person name="Adamski M."/>
            <person name="Cross I."/>
            <person name="Yadetie F."/>
            <person name="Muffato M."/>
            <person name="Louis A."/>
            <person name="Butcher S."/>
            <person name="Tsagkogeorga G."/>
            <person name="Konrad A."/>
            <person name="Singh S."/>
            <person name="Jensen M.F."/>
            <person name="Cong E.H."/>
            <person name="Eikeseth-Otteraa H."/>
            <person name="Noel B."/>
            <person name="Anthouard V."/>
            <person name="Porcel B.M."/>
            <person name="Kachouri-Lafond R."/>
            <person name="Nishino A."/>
            <person name="Ugolini M."/>
            <person name="Chourrout P."/>
            <person name="Nishida H."/>
            <person name="Aasland R."/>
            <person name="Huzurbazar S."/>
            <person name="Westhof E."/>
            <person name="Delsuc F."/>
            <person name="Lehrach H."/>
            <person name="Reinhardt R."/>
            <person name="Weissenbach J."/>
            <person name="Roy S.W."/>
            <person name="Artiguenave F."/>
            <person name="Postlethwait J.H."/>
            <person name="Manak J.R."/>
            <person name="Thompson E.M."/>
            <person name="Jaillon O."/>
            <person name="Du Pasquier L."/>
            <person name="Boudinot P."/>
            <person name="Liberles D.A."/>
            <person name="Volff J.N."/>
            <person name="Philippe H."/>
            <person name="Lenhard B."/>
            <person name="Roest Crollius H."/>
            <person name="Wincker P."/>
            <person name="Chourrout D."/>
        </authorList>
    </citation>
    <scope>NUCLEOTIDE SEQUENCE [LARGE SCALE GENOMIC DNA]</scope>
</reference>
<feature type="transmembrane region" description="Helical" evidence="5">
    <location>
        <begin position="307"/>
        <end position="334"/>
    </location>
</feature>
<dbReference type="Gene3D" id="1.20.1250.20">
    <property type="entry name" value="MFS general substrate transporter like domains"/>
    <property type="match status" value="1"/>
</dbReference>
<dbReference type="GO" id="GO:0022857">
    <property type="term" value="F:transmembrane transporter activity"/>
    <property type="evidence" value="ECO:0007669"/>
    <property type="project" value="InterPro"/>
</dbReference>
<protein>
    <recommendedName>
        <fullName evidence="7">Major facilitator superfamily (MFS) profile domain-containing protein</fullName>
    </recommendedName>
</protein>
<keyword evidence="4 5" id="KW-0472">Membrane</keyword>
<dbReference type="Proteomes" id="UP000011014">
    <property type="component" value="Unassembled WGS sequence"/>
</dbReference>
<dbReference type="EMBL" id="FN654479">
    <property type="protein sequence ID" value="CBY34155.1"/>
    <property type="molecule type" value="Genomic_DNA"/>
</dbReference>
<evidence type="ECO:0000256" key="1">
    <source>
        <dbReference type="ARBA" id="ARBA00004141"/>
    </source>
</evidence>
<comment type="subcellular location">
    <subcellularLocation>
        <location evidence="1">Membrane</location>
        <topology evidence="1">Multi-pass membrane protein</topology>
    </subcellularLocation>
</comment>
<feature type="transmembrane region" description="Helical" evidence="5">
    <location>
        <begin position="104"/>
        <end position="127"/>
    </location>
</feature>
<dbReference type="PANTHER" id="PTHR24064">
    <property type="entry name" value="SOLUTE CARRIER FAMILY 22 MEMBER"/>
    <property type="match status" value="1"/>
</dbReference>
<dbReference type="GO" id="GO:0016020">
    <property type="term" value="C:membrane"/>
    <property type="evidence" value="ECO:0007669"/>
    <property type="project" value="UniProtKB-SubCell"/>
</dbReference>
<evidence type="ECO:0000256" key="2">
    <source>
        <dbReference type="ARBA" id="ARBA00022692"/>
    </source>
</evidence>
<dbReference type="InterPro" id="IPR005828">
    <property type="entry name" value="MFS_sugar_transport-like"/>
</dbReference>
<keyword evidence="2 5" id="KW-0812">Transmembrane</keyword>
<proteinExistence type="predicted"/>
<evidence type="ECO:0000313" key="6">
    <source>
        <dbReference type="EMBL" id="CBY34155.1"/>
    </source>
</evidence>
<feature type="transmembrane region" description="Helical" evidence="5">
    <location>
        <begin position="22"/>
        <end position="41"/>
    </location>
</feature>